<sequence length="75" mass="8064">MLNLRQIRPDYSSPACSANIPSFQCSTLRTEYGAFTSIIGNIGEPLLHASEEPECTEGLASPPSLLALSQKECHA</sequence>
<gene>
    <name evidence="1" type="ORF">PsYK624_067550</name>
</gene>
<dbReference type="AlphaFoldDB" id="A0A9P3LCL6"/>
<evidence type="ECO:0000313" key="2">
    <source>
        <dbReference type="Proteomes" id="UP000703269"/>
    </source>
</evidence>
<name>A0A9P3LCL6_9APHY</name>
<dbReference type="Proteomes" id="UP000703269">
    <property type="component" value="Unassembled WGS sequence"/>
</dbReference>
<reference evidence="1 2" key="1">
    <citation type="submission" date="2021-08" db="EMBL/GenBank/DDBJ databases">
        <title>Draft Genome Sequence of Phanerochaete sordida strain YK-624.</title>
        <authorList>
            <person name="Mori T."/>
            <person name="Dohra H."/>
            <person name="Suzuki T."/>
            <person name="Kawagishi H."/>
            <person name="Hirai H."/>
        </authorList>
    </citation>
    <scope>NUCLEOTIDE SEQUENCE [LARGE SCALE GENOMIC DNA]</scope>
    <source>
        <strain evidence="1 2">YK-624</strain>
    </source>
</reference>
<keyword evidence="2" id="KW-1185">Reference proteome</keyword>
<dbReference type="EMBL" id="BPQB01000017">
    <property type="protein sequence ID" value="GJE90611.1"/>
    <property type="molecule type" value="Genomic_DNA"/>
</dbReference>
<organism evidence="1 2">
    <name type="scientific">Phanerochaete sordida</name>
    <dbReference type="NCBI Taxonomy" id="48140"/>
    <lineage>
        <taxon>Eukaryota</taxon>
        <taxon>Fungi</taxon>
        <taxon>Dikarya</taxon>
        <taxon>Basidiomycota</taxon>
        <taxon>Agaricomycotina</taxon>
        <taxon>Agaricomycetes</taxon>
        <taxon>Polyporales</taxon>
        <taxon>Phanerochaetaceae</taxon>
        <taxon>Phanerochaete</taxon>
    </lineage>
</organism>
<accession>A0A9P3LCL6</accession>
<comment type="caution">
    <text evidence="1">The sequence shown here is derived from an EMBL/GenBank/DDBJ whole genome shotgun (WGS) entry which is preliminary data.</text>
</comment>
<proteinExistence type="predicted"/>
<evidence type="ECO:0000313" key="1">
    <source>
        <dbReference type="EMBL" id="GJE90611.1"/>
    </source>
</evidence>
<protein>
    <submittedName>
        <fullName evidence="1">Uncharacterized protein</fullName>
    </submittedName>
</protein>